<proteinExistence type="predicted"/>
<name>A0ABQ4Y5D5_9ASTR</name>
<protein>
    <submittedName>
        <fullName evidence="1">Uncharacterized protein</fullName>
    </submittedName>
</protein>
<reference evidence="1" key="2">
    <citation type="submission" date="2022-01" db="EMBL/GenBank/DDBJ databases">
        <authorList>
            <person name="Yamashiro T."/>
            <person name="Shiraishi A."/>
            <person name="Satake H."/>
            <person name="Nakayama K."/>
        </authorList>
    </citation>
    <scope>NUCLEOTIDE SEQUENCE</scope>
</reference>
<keyword evidence="2" id="KW-1185">Reference proteome</keyword>
<comment type="caution">
    <text evidence="1">The sequence shown here is derived from an EMBL/GenBank/DDBJ whole genome shotgun (WGS) entry which is preliminary data.</text>
</comment>
<organism evidence="1 2">
    <name type="scientific">Tanacetum coccineum</name>
    <dbReference type="NCBI Taxonomy" id="301880"/>
    <lineage>
        <taxon>Eukaryota</taxon>
        <taxon>Viridiplantae</taxon>
        <taxon>Streptophyta</taxon>
        <taxon>Embryophyta</taxon>
        <taxon>Tracheophyta</taxon>
        <taxon>Spermatophyta</taxon>
        <taxon>Magnoliopsida</taxon>
        <taxon>eudicotyledons</taxon>
        <taxon>Gunneridae</taxon>
        <taxon>Pentapetalae</taxon>
        <taxon>asterids</taxon>
        <taxon>campanulids</taxon>
        <taxon>Asterales</taxon>
        <taxon>Asteraceae</taxon>
        <taxon>Asteroideae</taxon>
        <taxon>Anthemideae</taxon>
        <taxon>Anthemidinae</taxon>
        <taxon>Tanacetum</taxon>
    </lineage>
</organism>
<reference evidence="1" key="1">
    <citation type="journal article" date="2022" name="Int. J. Mol. Sci.">
        <title>Draft Genome of Tanacetum Coccineum: Genomic Comparison of Closely Related Tanacetum-Family Plants.</title>
        <authorList>
            <person name="Yamashiro T."/>
            <person name="Shiraishi A."/>
            <person name="Nakayama K."/>
            <person name="Satake H."/>
        </authorList>
    </citation>
    <scope>NUCLEOTIDE SEQUENCE</scope>
</reference>
<dbReference type="EMBL" id="BQNB010010111">
    <property type="protein sequence ID" value="GJS72870.1"/>
    <property type="molecule type" value="Genomic_DNA"/>
</dbReference>
<evidence type="ECO:0000313" key="2">
    <source>
        <dbReference type="Proteomes" id="UP001151760"/>
    </source>
</evidence>
<evidence type="ECO:0000313" key="1">
    <source>
        <dbReference type="EMBL" id="GJS72870.1"/>
    </source>
</evidence>
<accession>A0ABQ4Y5D5</accession>
<dbReference type="Proteomes" id="UP001151760">
    <property type="component" value="Unassembled WGS sequence"/>
</dbReference>
<gene>
    <name evidence="1" type="ORF">Tco_0705711</name>
</gene>
<sequence length="172" mass="19654">MKYSSTNDKSVNRIDIIDEICEEYVPDIRISSDELSGNPHRLIMKIVIREDIYVLEQLFKNDDPFQTPPMDLKQSEVTEAKSSIEEPPELGVKTTISLRISFLEETIVTHIIAKDDLKTSGARVKDGNLKKFMKSIKRRSKISNVQIEVDRAKVDVIAKLPHPTTVKELEVF</sequence>